<protein>
    <recommendedName>
        <fullName evidence="3">beta-glucosidase</fullName>
        <ecNumber evidence="3">3.2.1.21</ecNumber>
    </recommendedName>
</protein>
<keyword evidence="4" id="KW-0378">Hydrolase</keyword>
<name>A0A1Y2AG19_9FUNG</name>
<evidence type="ECO:0000313" key="7">
    <source>
        <dbReference type="Proteomes" id="UP000193920"/>
    </source>
</evidence>
<dbReference type="Pfam" id="PF14310">
    <property type="entry name" value="Fn3-like"/>
    <property type="match status" value="1"/>
</dbReference>
<keyword evidence="7" id="KW-1185">Reference proteome</keyword>
<evidence type="ECO:0000256" key="2">
    <source>
        <dbReference type="ARBA" id="ARBA00005336"/>
    </source>
</evidence>
<dbReference type="SMART" id="SM01217">
    <property type="entry name" value="Fn3_like"/>
    <property type="match status" value="1"/>
</dbReference>
<sequence>MLVTRYFDSADVDVLFPFGYGLGYTDFKIKYNKVSLIGDKVNVNASVKNIDKFKGKEILELYLSKPNTKLMDESYQIFVNFAKTKELKSGRKDNVKLEFKLSDFASYDSKSQSYILEAGSYIVRFGNSSRNTIPCAVIELPSRVIIIEG</sequence>
<gene>
    <name evidence="6" type="ORF">LY90DRAFT_676214</name>
</gene>
<dbReference type="InterPro" id="IPR026891">
    <property type="entry name" value="Fn3-like"/>
</dbReference>
<reference evidence="6 7" key="1">
    <citation type="submission" date="2016-08" db="EMBL/GenBank/DDBJ databases">
        <title>A Parts List for Fungal Cellulosomes Revealed by Comparative Genomics.</title>
        <authorList>
            <consortium name="DOE Joint Genome Institute"/>
            <person name="Haitjema C.H."/>
            <person name="Gilmore S.P."/>
            <person name="Henske J.K."/>
            <person name="Solomon K.V."/>
            <person name="De Groot R."/>
            <person name="Kuo A."/>
            <person name="Mondo S.J."/>
            <person name="Salamov A.A."/>
            <person name="Labutti K."/>
            <person name="Zhao Z."/>
            <person name="Chiniquy J."/>
            <person name="Barry K."/>
            <person name="Brewer H.M."/>
            <person name="Purvine S.O."/>
            <person name="Wright A.T."/>
            <person name="Boxma B."/>
            <person name="Van Alen T."/>
            <person name="Hackstein J.H."/>
            <person name="Baker S.E."/>
            <person name="Grigoriev I.V."/>
            <person name="O'Malley M.A."/>
        </authorList>
    </citation>
    <scope>NUCLEOTIDE SEQUENCE [LARGE SCALE GENOMIC DNA]</scope>
    <source>
        <strain evidence="6 7">G1</strain>
    </source>
</reference>
<dbReference type="SUPFAM" id="SSF52279">
    <property type="entry name" value="Beta-D-glucan exohydrolase, C-terminal domain"/>
    <property type="match status" value="1"/>
</dbReference>
<dbReference type="OrthoDB" id="3036196at2759"/>
<dbReference type="InterPro" id="IPR013783">
    <property type="entry name" value="Ig-like_fold"/>
</dbReference>
<dbReference type="Gene3D" id="3.40.50.1700">
    <property type="entry name" value="Glycoside hydrolase family 3 C-terminal domain"/>
    <property type="match status" value="1"/>
</dbReference>
<dbReference type="InterPro" id="IPR050288">
    <property type="entry name" value="Cellulose_deg_GH3"/>
</dbReference>
<evidence type="ECO:0000259" key="5">
    <source>
        <dbReference type="SMART" id="SM01217"/>
    </source>
</evidence>
<dbReference type="GO" id="GO:0008422">
    <property type="term" value="F:beta-glucosidase activity"/>
    <property type="evidence" value="ECO:0007669"/>
    <property type="project" value="UniProtKB-EC"/>
</dbReference>
<comment type="caution">
    <text evidence="6">The sequence shown here is derived from an EMBL/GenBank/DDBJ whole genome shotgun (WGS) entry which is preliminary data.</text>
</comment>
<comment type="catalytic activity">
    <reaction evidence="1">
        <text>Hydrolysis of terminal, non-reducing beta-D-glucosyl residues with release of beta-D-glucose.</text>
        <dbReference type="EC" id="3.2.1.21"/>
    </reaction>
</comment>
<dbReference type="InterPro" id="IPR036881">
    <property type="entry name" value="Glyco_hydro_3_C_sf"/>
</dbReference>
<proteinExistence type="inferred from homology"/>
<dbReference type="EMBL" id="MCOG01000263">
    <property type="protein sequence ID" value="ORY21543.1"/>
    <property type="molecule type" value="Genomic_DNA"/>
</dbReference>
<dbReference type="EC" id="3.2.1.21" evidence="3"/>
<comment type="similarity">
    <text evidence="2">Belongs to the glycosyl hydrolase 3 family.</text>
</comment>
<dbReference type="PANTHER" id="PTHR42715:SF10">
    <property type="entry name" value="BETA-GLUCOSIDASE"/>
    <property type="match status" value="1"/>
</dbReference>
<feature type="domain" description="Fibronectin type III-like" evidence="5">
    <location>
        <begin position="57"/>
        <end position="129"/>
    </location>
</feature>
<evidence type="ECO:0000313" key="6">
    <source>
        <dbReference type="EMBL" id="ORY21543.1"/>
    </source>
</evidence>
<evidence type="ECO:0000256" key="3">
    <source>
        <dbReference type="ARBA" id="ARBA00012744"/>
    </source>
</evidence>
<organism evidence="6 7">
    <name type="scientific">Neocallimastix californiae</name>
    <dbReference type="NCBI Taxonomy" id="1754190"/>
    <lineage>
        <taxon>Eukaryota</taxon>
        <taxon>Fungi</taxon>
        <taxon>Fungi incertae sedis</taxon>
        <taxon>Chytridiomycota</taxon>
        <taxon>Chytridiomycota incertae sedis</taxon>
        <taxon>Neocallimastigomycetes</taxon>
        <taxon>Neocallimastigales</taxon>
        <taxon>Neocallimastigaceae</taxon>
        <taxon>Neocallimastix</taxon>
    </lineage>
</organism>
<dbReference type="PANTHER" id="PTHR42715">
    <property type="entry name" value="BETA-GLUCOSIDASE"/>
    <property type="match status" value="1"/>
</dbReference>
<dbReference type="GO" id="GO:0005975">
    <property type="term" value="P:carbohydrate metabolic process"/>
    <property type="evidence" value="ECO:0007669"/>
    <property type="project" value="InterPro"/>
</dbReference>
<dbReference type="Proteomes" id="UP000193920">
    <property type="component" value="Unassembled WGS sequence"/>
</dbReference>
<dbReference type="STRING" id="1754190.A0A1Y2AG19"/>
<evidence type="ECO:0000256" key="4">
    <source>
        <dbReference type="ARBA" id="ARBA00022801"/>
    </source>
</evidence>
<dbReference type="Gene3D" id="2.60.40.10">
    <property type="entry name" value="Immunoglobulins"/>
    <property type="match status" value="1"/>
</dbReference>
<evidence type="ECO:0000256" key="1">
    <source>
        <dbReference type="ARBA" id="ARBA00000448"/>
    </source>
</evidence>
<accession>A0A1Y2AG19</accession>
<dbReference type="AlphaFoldDB" id="A0A1Y2AG19"/>